<evidence type="ECO:0000259" key="2">
    <source>
        <dbReference type="SMART" id="SM00382"/>
    </source>
</evidence>
<organism evidence="3 4">
    <name type="scientific">Apatococcus lobatus</name>
    <dbReference type="NCBI Taxonomy" id="904363"/>
    <lineage>
        <taxon>Eukaryota</taxon>
        <taxon>Viridiplantae</taxon>
        <taxon>Chlorophyta</taxon>
        <taxon>core chlorophytes</taxon>
        <taxon>Trebouxiophyceae</taxon>
        <taxon>Chlorellales</taxon>
        <taxon>Chlorellaceae</taxon>
        <taxon>Apatococcus</taxon>
    </lineage>
</organism>
<protein>
    <recommendedName>
        <fullName evidence="2">AAA+ ATPase domain-containing protein</fullName>
    </recommendedName>
</protein>
<dbReference type="Pfam" id="PF13604">
    <property type="entry name" value="AAA_30"/>
    <property type="match status" value="1"/>
</dbReference>
<accession>A0AAW1QYX5</accession>
<dbReference type="AlphaFoldDB" id="A0AAW1QYX5"/>
<dbReference type="PANTHER" id="PTHR47642:SF5">
    <property type="entry name" value="ATP-DEPENDENT DNA HELICASE"/>
    <property type="match status" value="1"/>
</dbReference>
<keyword evidence="4" id="KW-1185">Reference proteome</keyword>
<sequence>MKDWVLGPSSPQILGRVQHHVTRIEVQHRGSLHVHVLLWIHPDDVARIADEIMAYVPALYSTTHDDFIPPCPTAQPLQHQLYKSVLRKHMHRPRECDQYVIPFHPTVALVWNASTNIQRITGTAWSFYVLKYAMKSEPIGNLSLGGEVAEALHLQDMSGDQLRLISNMVLAKPVSPAEAAVLMLQHPLVEVSRGDAVMYVCSSLPSGRSMTLRNSRPCTHPIDKYCKRPPTLSEVTFKAYFAEYDVRSKAGGTGELIGRDMANNHVYKLCTPRLVRFSDYNPARSSEGFLFQLLLGAVPFDVEANLVSIGNQTETPYFYECVIRGVFTNMDELQEHLQAYAKLHLYDEQYRMAMYEQLMQSLQGMRIGPLSDMFDFDAAELSGSPVRPATSHMRGIDALSDFDTATLTPEQDGIVAQLLSHPKGLHVISGVPGSGKSFLIKCIARAFSRGHKVVRISATTGVAASRLGTFATTAHSFYALPTKSSYIPSLSRTDVRFEELLGTDVFIIDEMSMLTASNLDIVLYRLYCAAKYIEPSVTQANFLDHKLLILVGDHAQLPAVCHCHVPRGDMCKTCHFSSSTAWPMAKRHRLTRSIRQASDVAYGEFLDAIRVTAPATEVLNNAIADRKVTEERALTLAEEGIPVLTSHKEDSVRHNREVLDGLFPYTQRKLDLATNADGVLDLVEWLYDPEFLSLPAVAVRSKVMVLQNIRQEDGLVNGALAMVVQLHERDGCIFRIDIRLIDHTERVYVTEDVVYAVYRVAFAFNEKQTYALVNRGILMAELKVLKVYHREEVDSLFQFTQHNADRFKRDNDGQDVASGEQVWFLLKMGENIDRAKLSKKMAWGLIDTFMKEKRHGDIRFFQMMEFYKVFGIGLDQTMSLSKARADAILTQLRANKKRPSVPAANWDVPSAFYIPNSAFAMWIDGTVLGGDRMAVDSDGDGDEPASKVARTGAAPGGGGPSTPAAKVTTKKTAKK</sequence>
<dbReference type="SUPFAM" id="SSF52540">
    <property type="entry name" value="P-loop containing nucleoside triphosphate hydrolases"/>
    <property type="match status" value="2"/>
</dbReference>
<feature type="region of interest" description="Disordered" evidence="1">
    <location>
        <begin position="934"/>
        <end position="975"/>
    </location>
</feature>
<dbReference type="InterPro" id="IPR003593">
    <property type="entry name" value="AAA+_ATPase"/>
</dbReference>
<evidence type="ECO:0000256" key="1">
    <source>
        <dbReference type="SAM" id="MobiDB-lite"/>
    </source>
</evidence>
<dbReference type="EMBL" id="JALJOS010000020">
    <property type="protein sequence ID" value="KAK9826709.1"/>
    <property type="molecule type" value="Genomic_DNA"/>
</dbReference>
<evidence type="ECO:0000313" key="3">
    <source>
        <dbReference type="EMBL" id="KAK9826709.1"/>
    </source>
</evidence>
<dbReference type="Gene3D" id="3.40.50.300">
    <property type="entry name" value="P-loop containing nucleotide triphosphate hydrolases"/>
    <property type="match status" value="1"/>
</dbReference>
<dbReference type="Proteomes" id="UP001438707">
    <property type="component" value="Unassembled WGS sequence"/>
</dbReference>
<dbReference type="SMART" id="SM00382">
    <property type="entry name" value="AAA"/>
    <property type="match status" value="1"/>
</dbReference>
<gene>
    <name evidence="3" type="ORF">WJX74_011112</name>
</gene>
<dbReference type="InterPro" id="IPR027417">
    <property type="entry name" value="P-loop_NTPase"/>
</dbReference>
<proteinExistence type="predicted"/>
<dbReference type="InterPro" id="IPR051055">
    <property type="entry name" value="PIF1_helicase"/>
</dbReference>
<dbReference type="PANTHER" id="PTHR47642">
    <property type="entry name" value="ATP-DEPENDENT DNA HELICASE"/>
    <property type="match status" value="1"/>
</dbReference>
<reference evidence="3 4" key="1">
    <citation type="journal article" date="2024" name="Nat. Commun.">
        <title>Phylogenomics reveals the evolutionary origins of lichenization in chlorophyte algae.</title>
        <authorList>
            <person name="Puginier C."/>
            <person name="Libourel C."/>
            <person name="Otte J."/>
            <person name="Skaloud P."/>
            <person name="Haon M."/>
            <person name="Grisel S."/>
            <person name="Petersen M."/>
            <person name="Berrin J.G."/>
            <person name="Delaux P.M."/>
            <person name="Dal Grande F."/>
            <person name="Keller J."/>
        </authorList>
    </citation>
    <scope>NUCLEOTIDE SEQUENCE [LARGE SCALE GENOMIC DNA]</scope>
    <source>
        <strain evidence="3 4">SAG 2145</strain>
    </source>
</reference>
<name>A0AAW1QYX5_9CHLO</name>
<comment type="caution">
    <text evidence="3">The sequence shown here is derived from an EMBL/GenBank/DDBJ whole genome shotgun (WGS) entry which is preliminary data.</text>
</comment>
<evidence type="ECO:0000313" key="4">
    <source>
        <dbReference type="Proteomes" id="UP001438707"/>
    </source>
</evidence>
<feature type="domain" description="AAA+ ATPase" evidence="2">
    <location>
        <begin position="423"/>
        <end position="553"/>
    </location>
</feature>